<evidence type="ECO:0000259" key="2">
    <source>
        <dbReference type="PROSITE" id="PS50279"/>
    </source>
</evidence>
<protein>
    <recommendedName>
        <fullName evidence="2">BPTI/Kunitz inhibitor domain-containing protein</fullName>
    </recommendedName>
</protein>
<dbReference type="GO" id="GO:0005615">
    <property type="term" value="C:extracellular space"/>
    <property type="evidence" value="ECO:0007669"/>
    <property type="project" value="TreeGrafter"/>
</dbReference>
<dbReference type="Proteomes" id="UP000694403">
    <property type="component" value="Unplaced"/>
</dbReference>
<dbReference type="SMART" id="SM00131">
    <property type="entry name" value="KU"/>
    <property type="match status" value="2"/>
</dbReference>
<dbReference type="PROSITE" id="PS00280">
    <property type="entry name" value="BPTI_KUNITZ_1"/>
    <property type="match status" value="1"/>
</dbReference>
<dbReference type="PROSITE" id="PS50279">
    <property type="entry name" value="BPTI_KUNITZ_2"/>
    <property type="match status" value="2"/>
</dbReference>
<dbReference type="InterPro" id="IPR002223">
    <property type="entry name" value="Kunitz_BPTI"/>
</dbReference>
<evidence type="ECO:0000313" key="3">
    <source>
        <dbReference type="Ensembl" id="ENSCSRP00000004124.1"/>
    </source>
</evidence>
<dbReference type="Ensembl" id="ENSCSRT00000004260.1">
    <property type="protein sequence ID" value="ENSCSRP00000004124.1"/>
    <property type="gene ID" value="ENSCSRG00000003117.1"/>
</dbReference>
<dbReference type="FunFam" id="4.10.410.10:FF:000020">
    <property type="entry name" value="Collagen, type VI, alpha 3"/>
    <property type="match status" value="2"/>
</dbReference>
<dbReference type="InterPro" id="IPR036880">
    <property type="entry name" value="Kunitz_BPTI_sf"/>
</dbReference>
<dbReference type="PANTHER" id="PTHR10083:SF375">
    <property type="entry name" value="BPTI_KUNITZ INHIBITOR DOMAIN-CONTAINING PROTEIN"/>
    <property type="match status" value="1"/>
</dbReference>
<keyword evidence="1" id="KW-1015">Disulfide bond</keyword>
<name>A0A8C3RTT8_CHESE</name>
<reference evidence="3" key="1">
    <citation type="submission" date="2025-08" db="UniProtKB">
        <authorList>
            <consortium name="Ensembl"/>
        </authorList>
    </citation>
    <scope>IDENTIFICATION</scope>
</reference>
<dbReference type="Pfam" id="PF00014">
    <property type="entry name" value="Kunitz_BPTI"/>
    <property type="match status" value="2"/>
</dbReference>
<accession>A0A8C3RTT8</accession>
<dbReference type="GO" id="GO:0004867">
    <property type="term" value="F:serine-type endopeptidase inhibitor activity"/>
    <property type="evidence" value="ECO:0007669"/>
    <property type="project" value="InterPro"/>
</dbReference>
<dbReference type="InterPro" id="IPR020901">
    <property type="entry name" value="Prtase_inh_Kunz-CS"/>
</dbReference>
<organism evidence="3 4">
    <name type="scientific">Chelydra serpentina</name>
    <name type="common">Snapping turtle</name>
    <name type="synonym">Testudo serpentina</name>
    <dbReference type="NCBI Taxonomy" id="8475"/>
    <lineage>
        <taxon>Eukaryota</taxon>
        <taxon>Metazoa</taxon>
        <taxon>Chordata</taxon>
        <taxon>Craniata</taxon>
        <taxon>Vertebrata</taxon>
        <taxon>Euteleostomi</taxon>
        <taxon>Archelosauria</taxon>
        <taxon>Testudinata</taxon>
        <taxon>Testudines</taxon>
        <taxon>Cryptodira</taxon>
        <taxon>Durocryptodira</taxon>
        <taxon>Americhelydia</taxon>
        <taxon>Chelydroidea</taxon>
        <taxon>Chelydridae</taxon>
        <taxon>Chelydra</taxon>
    </lineage>
</organism>
<evidence type="ECO:0000256" key="1">
    <source>
        <dbReference type="ARBA" id="ARBA00023157"/>
    </source>
</evidence>
<dbReference type="PRINTS" id="PR00759">
    <property type="entry name" value="BASICPTASE"/>
</dbReference>
<sequence>SVCIPYSLHTLFLEGGEGVRLVSTPAAVPQDEMEATTISPSEVRGVVDGEDPCFLAKDSGVKCTSYSLLWYYRVDTGSCDRFWYGGCGGNANRFNSEQDCSWARIAVDSGKPVCLEDSDAGSCYSFVLKWFFNKTQPARCTPFWYGGCEGNRNRFETRELCESICLPLEAPGVSCHAVRLSCCPSSATELPATLMHRAHVTWKLWLLICNELNLPPHTPAPGCSQTVCIVFCLLSLGLPSDLLLAHLLPM</sequence>
<reference evidence="3" key="2">
    <citation type="submission" date="2025-09" db="UniProtKB">
        <authorList>
            <consortium name="Ensembl"/>
        </authorList>
    </citation>
    <scope>IDENTIFICATION</scope>
</reference>
<dbReference type="SUPFAM" id="SSF57362">
    <property type="entry name" value="BPTI-like"/>
    <property type="match status" value="2"/>
</dbReference>
<dbReference type="PANTHER" id="PTHR10083">
    <property type="entry name" value="KUNITZ-TYPE PROTEASE INHIBITOR-RELATED"/>
    <property type="match status" value="1"/>
</dbReference>
<dbReference type="AlphaFoldDB" id="A0A8C3RTT8"/>
<dbReference type="InterPro" id="IPR050098">
    <property type="entry name" value="TFPI/VKTCI-like"/>
</dbReference>
<keyword evidence="4" id="KW-1185">Reference proteome</keyword>
<evidence type="ECO:0000313" key="4">
    <source>
        <dbReference type="Proteomes" id="UP000694403"/>
    </source>
</evidence>
<feature type="domain" description="BPTI/Kunitz inhibitor" evidence="2">
    <location>
        <begin position="114"/>
        <end position="165"/>
    </location>
</feature>
<proteinExistence type="predicted"/>
<feature type="domain" description="BPTI/Kunitz inhibitor" evidence="2">
    <location>
        <begin position="53"/>
        <end position="100"/>
    </location>
</feature>
<dbReference type="Gene3D" id="4.10.410.10">
    <property type="entry name" value="Pancreatic trypsin inhibitor Kunitz domain"/>
    <property type="match status" value="2"/>
</dbReference>
<dbReference type="CDD" id="cd22635">
    <property type="entry name" value="Kunitz_papilin"/>
    <property type="match status" value="1"/>
</dbReference>